<keyword evidence="3" id="KW-1185">Reference proteome</keyword>
<evidence type="ECO:0000313" key="2">
    <source>
        <dbReference type="EMBL" id="KXS17726.1"/>
    </source>
</evidence>
<feature type="domain" description="GIY-YIG" evidence="1">
    <location>
        <begin position="1"/>
        <end position="84"/>
    </location>
</feature>
<dbReference type="InterPro" id="IPR035901">
    <property type="entry name" value="GIY-YIG_endonuc_sf"/>
</dbReference>
<proteinExistence type="predicted"/>
<name>A0A139ALR1_GONPJ</name>
<accession>A0A139ALR1</accession>
<evidence type="ECO:0000313" key="3">
    <source>
        <dbReference type="Proteomes" id="UP000070544"/>
    </source>
</evidence>
<dbReference type="InterPro" id="IPR050381">
    <property type="entry name" value="SLX1_endonuclease"/>
</dbReference>
<protein>
    <recommendedName>
        <fullName evidence="1">GIY-YIG domain-containing protein</fullName>
    </recommendedName>
</protein>
<dbReference type="InterPro" id="IPR000305">
    <property type="entry name" value="GIY-YIG_endonuc"/>
</dbReference>
<dbReference type="SUPFAM" id="SSF82771">
    <property type="entry name" value="GIY-YIG endonuclease"/>
    <property type="match status" value="1"/>
</dbReference>
<dbReference type="PROSITE" id="PS50164">
    <property type="entry name" value="GIY_YIG"/>
    <property type="match status" value="1"/>
</dbReference>
<dbReference type="AlphaFoldDB" id="A0A139ALR1"/>
<dbReference type="PANTHER" id="PTHR20208">
    <property type="entry name" value="STRUCTURE-SPECIFIC ENDONUCLEASE SUBUNIT SLX1"/>
    <property type="match status" value="1"/>
</dbReference>
<sequence>FYACYLLRSRHPEFRTRNNVYIGSTPDPYRRFRQHNGIIEGGAKKTKRKRPWYMLLFVHGFPNQYAALQFEWAWQHPQDSRHFKQPPPEPILSSSGVHLGVPPFSDRHATLSHKLLALSVALRLPHWSRWPLSIHVLHSEVIGSLWTEACCWPLPGHVRITWGTWQNIGEWGAGFANSATDAWPWPWTGDEGKRRQGTLRFCERSEQAHISLQILALLESDLADMFDEILYRYGMMRTNRATKDRQNDLPECIVCWEKVDVLVRIASSV</sequence>
<dbReference type="Gene3D" id="3.40.1440.10">
    <property type="entry name" value="GIY-YIG endonuclease"/>
    <property type="match status" value="1"/>
</dbReference>
<dbReference type="Pfam" id="PF01541">
    <property type="entry name" value="GIY-YIG"/>
    <property type="match status" value="1"/>
</dbReference>
<dbReference type="STRING" id="1344416.A0A139ALR1"/>
<dbReference type="Proteomes" id="UP000070544">
    <property type="component" value="Unassembled WGS sequence"/>
</dbReference>
<gene>
    <name evidence="2" type="ORF">M427DRAFT_96667</name>
</gene>
<dbReference type="CDD" id="cd10455">
    <property type="entry name" value="GIY-YIG_SLX1"/>
    <property type="match status" value="1"/>
</dbReference>
<dbReference type="EMBL" id="KQ965745">
    <property type="protein sequence ID" value="KXS17726.1"/>
    <property type="molecule type" value="Genomic_DNA"/>
</dbReference>
<organism evidence="2 3">
    <name type="scientific">Gonapodya prolifera (strain JEL478)</name>
    <name type="common">Monoblepharis prolifera</name>
    <dbReference type="NCBI Taxonomy" id="1344416"/>
    <lineage>
        <taxon>Eukaryota</taxon>
        <taxon>Fungi</taxon>
        <taxon>Fungi incertae sedis</taxon>
        <taxon>Chytridiomycota</taxon>
        <taxon>Chytridiomycota incertae sedis</taxon>
        <taxon>Monoblepharidomycetes</taxon>
        <taxon>Monoblepharidales</taxon>
        <taxon>Gonapodyaceae</taxon>
        <taxon>Gonapodya</taxon>
    </lineage>
</organism>
<evidence type="ECO:0000259" key="1">
    <source>
        <dbReference type="PROSITE" id="PS50164"/>
    </source>
</evidence>
<feature type="non-terminal residue" evidence="2">
    <location>
        <position position="1"/>
    </location>
</feature>
<reference evidence="2 3" key="1">
    <citation type="journal article" date="2015" name="Genome Biol. Evol.">
        <title>Phylogenomic analyses indicate that early fungi evolved digesting cell walls of algal ancestors of land plants.</title>
        <authorList>
            <person name="Chang Y."/>
            <person name="Wang S."/>
            <person name="Sekimoto S."/>
            <person name="Aerts A.L."/>
            <person name="Choi C."/>
            <person name="Clum A."/>
            <person name="LaButti K.M."/>
            <person name="Lindquist E.A."/>
            <person name="Yee Ngan C."/>
            <person name="Ohm R.A."/>
            <person name="Salamov A.A."/>
            <person name="Grigoriev I.V."/>
            <person name="Spatafora J.W."/>
            <person name="Berbee M.L."/>
        </authorList>
    </citation>
    <scope>NUCLEOTIDE SEQUENCE [LARGE SCALE GENOMIC DNA]</scope>
    <source>
        <strain evidence="2 3">JEL478</strain>
    </source>
</reference>
<dbReference type="OrthoDB" id="24645at2759"/>